<name>A0A830F6R1_9EURY</name>
<keyword evidence="5" id="KW-1185">Reference proteome</keyword>
<dbReference type="OrthoDB" id="311765at2157"/>
<sequence>MSHSYAVPIAVASVLLLATAAGLASASPPQPGTEGNGLTENESATLWSHDTDNYTSESVYSQRYGEHRTAIQQVANGTDITFTRPPKTAATWTRHDFDDLHAGGLHTSNYPENANLEDSVLIADAHATIFAAQPSTRAHLASGETRTYLAPDGTFRGLVDYRVRYPNTTTANATLGNTSTDWSLASHQISRVWLTQDGETLASSSGTHTPTLDYHLQNDRSTTLTLHAQIEVRVQQTVELNGNVINATTRTDSITVSDSLDGSVYDLAAYPYYATYPNGDAGVAIFQSRPWQGYTLTSNGSERVRGVWRSYTARHTNWDTLVSSTRDGETRTQPDAIPVSVHAYPSRIGPVAEPVRTGPSVVKTWGINRSSPASTLGENVHIDVVNQSYKTSYGVAVRTDDVDRQALHVGGIVRGVNATIIQPQEGSTRHLRESNLTVSVLSQNDSAAVVRLELRDNQTGAPIDLSKSQRGRALAQSDDGYIAIAGQHVQTNASGVAVVTFTQPGIYTAQYHPESWLGANPAYVRDRASVRWHPLGTIQGWFDLAFTTGWKLLPFVVMFYAGTHLLRLFDLHRFQNP</sequence>
<feature type="domain" description="DUF8186" evidence="1">
    <location>
        <begin position="99"/>
        <end position="265"/>
    </location>
</feature>
<protein>
    <submittedName>
        <fullName evidence="4">Uncharacterized protein</fullName>
    </submittedName>
</protein>
<reference evidence="4 5" key="1">
    <citation type="journal article" date="2019" name="Int. J. Syst. Evol. Microbiol.">
        <title>The Global Catalogue of Microorganisms (GCM) 10K type strain sequencing project: providing services to taxonomists for standard genome sequencing and annotation.</title>
        <authorList>
            <consortium name="The Broad Institute Genomics Platform"/>
            <consortium name="The Broad Institute Genome Sequencing Center for Infectious Disease"/>
            <person name="Wu L."/>
            <person name="Ma J."/>
        </authorList>
    </citation>
    <scope>NUCLEOTIDE SEQUENCE [LARGE SCALE GENOMIC DNA]</scope>
    <source>
        <strain evidence="4 5">JCM 19585</strain>
    </source>
</reference>
<dbReference type="InterPro" id="IPR058911">
    <property type="entry name" value="DUF8186_C"/>
</dbReference>
<dbReference type="Proteomes" id="UP000628840">
    <property type="component" value="Unassembled WGS sequence"/>
</dbReference>
<comment type="caution">
    <text evidence="4">The sequence shown here is derived from an EMBL/GenBank/DDBJ whole genome shotgun (WGS) entry which is preliminary data.</text>
</comment>
<dbReference type="EMBL" id="BMPF01000007">
    <property type="protein sequence ID" value="GGL44504.1"/>
    <property type="molecule type" value="Genomic_DNA"/>
</dbReference>
<organism evidence="4 5">
    <name type="scientific">Halarchaeum grantii</name>
    <dbReference type="NCBI Taxonomy" id="1193105"/>
    <lineage>
        <taxon>Archaea</taxon>
        <taxon>Methanobacteriati</taxon>
        <taxon>Methanobacteriota</taxon>
        <taxon>Stenosarchaea group</taxon>
        <taxon>Halobacteria</taxon>
        <taxon>Halobacteriales</taxon>
        <taxon>Halobacteriaceae</taxon>
    </lineage>
</organism>
<proteinExistence type="predicted"/>
<evidence type="ECO:0000259" key="1">
    <source>
        <dbReference type="Pfam" id="PF26589"/>
    </source>
</evidence>
<accession>A0A830F6R1</accession>
<dbReference type="Pfam" id="PF26589">
    <property type="entry name" value="DUF8186"/>
    <property type="match status" value="1"/>
</dbReference>
<dbReference type="RefSeq" id="WP_020222171.1">
    <property type="nucleotide sequence ID" value="NZ_BMPF01000007.1"/>
</dbReference>
<dbReference type="AlphaFoldDB" id="A0A830F6R1"/>
<gene>
    <name evidence="4" type="ORF">GCM10009037_29860</name>
</gene>
<evidence type="ECO:0000313" key="5">
    <source>
        <dbReference type="Proteomes" id="UP000628840"/>
    </source>
</evidence>
<dbReference type="Pfam" id="PF26590">
    <property type="entry name" value="DUF8186_M"/>
    <property type="match status" value="1"/>
</dbReference>
<feature type="domain" description="DUF8186" evidence="2">
    <location>
        <begin position="269"/>
        <end position="420"/>
    </location>
</feature>
<dbReference type="InterPro" id="IPR058910">
    <property type="entry name" value="DUF8186_M"/>
</dbReference>
<dbReference type="Pfam" id="PF26591">
    <property type="entry name" value="DUF8186_C"/>
    <property type="match status" value="1"/>
</dbReference>
<evidence type="ECO:0000259" key="3">
    <source>
        <dbReference type="Pfam" id="PF26591"/>
    </source>
</evidence>
<evidence type="ECO:0000259" key="2">
    <source>
        <dbReference type="Pfam" id="PF26590"/>
    </source>
</evidence>
<dbReference type="InterPro" id="IPR058499">
    <property type="entry name" value="DUF8186"/>
</dbReference>
<feature type="domain" description="DUF8186" evidence="3">
    <location>
        <begin position="431"/>
        <end position="530"/>
    </location>
</feature>
<evidence type="ECO:0000313" key="4">
    <source>
        <dbReference type="EMBL" id="GGL44504.1"/>
    </source>
</evidence>